<dbReference type="PROSITE" id="PS00237">
    <property type="entry name" value="G_PROTEIN_RECEP_F1_1"/>
    <property type="match status" value="1"/>
</dbReference>
<keyword evidence="3 9" id="KW-1133">Transmembrane helix</keyword>
<keyword evidence="5 9" id="KW-0472">Membrane</keyword>
<dbReference type="PANTHER" id="PTHR45695">
    <property type="entry name" value="LEUCOKININ RECEPTOR-RELATED"/>
    <property type="match status" value="1"/>
</dbReference>
<dbReference type="PROSITE" id="PS50262">
    <property type="entry name" value="G_PROTEIN_RECEP_F1_2"/>
    <property type="match status" value="1"/>
</dbReference>
<dbReference type="InterPro" id="IPR000276">
    <property type="entry name" value="GPCR_Rhodpsn"/>
</dbReference>
<keyword evidence="4 8" id="KW-0297">G-protein coupled receptor</keyword>
<feature type="transmembrane region" description="Helical" evidence="9">
    <location>
        <begin position="32"/>
        <end position="52"/>
    </location>
</feature>
<dbReference type="GO" id="GO:0004930">
    <property type="term" value="F:G protein-coupled receptor activity"/>
    <property type="evidence" value="ECO:0007669"/>
    <property type="project" value="UniProtKB-KW"/>
</dbReference>
<dbReference type="GO" id="GO:0005886">
    <property type="term" value="C:plasma membrane"/>
    <property type="evidence" value="ECO:0007669"/>
    <property type="project" value="TreeGrafter"/>
</dbReference>
<dbReference type="CDD" id="cd00637">
    <property type="entry name" value="7tm_classA_rhodopsin-like"/>
    <property type="match status" value="1"/>
</dbReference>
<dbReference type="PANTHER" id="PTHR45695:SF9">
    <property type="entry name" value="LEUCOKININ RECEPTOR"/>
    <property type="match status" value="1"/>
</dbReference>
<reference evidence="11" key="1">
    <citation type="journal article" date="2023" name="G3 (Bethesda)">
        <title>Whole genome assembly and annotation of the endangered Caribbean coral Acropora cervicornis.</title>
        <authorList>
            <person name="Selwyn J.D."/>
            <person name="Vollmer S.V."/>
        </authorList>
    </citation>
    <scope>NUCLEOTIDE SEQUENCE</scope>
    <source>
        <strain evidence="11">K2</strain>
    </source>
</reference>
<evidence type="ECO:0000256" key="1">
    <source>
        <dbReference type="ARBA" id="ARBA00004141"/>
    </source>
</evidence>
<evidence type="ECO:0000256" key="3">
    <source>
        <dbReference type="ARBA" id="ARBA00022989"/>
    </source>
</evidence>
<sequence length="355" mass="40101">MNSSNLYQNTTISTCDDAFHESIDSKAAKTTAYAVIMLISLMGNSAIVFVVFKLQQLQTSTNLFIANMAMSDLLMPLFAMPRMMTMIHFGANRWLIGGNFGLAMCKLAPLFQDVSTAVSIQSLALVAADRFYNVFYPVKAQVMNLRVVKLAIALVWSIAFVVHSPYLYIYRIYLQEGKDYCLLSWSPPFANNMQAQKIYFILLFALLIALPLCTISALYTAVVIRLKRKPSPRLHQSDKARKMREKHNRAILQLAIVIVIVFVLCWTPFTTFVFLKFFVWGKTLCRQSHTAFAVQFIAHSISAINPCVYAIFSSSYRRGLKEVLTCCASQRCVPTKSCRISPVAVDENLEMQTVR</sequence>
<comment type="similarity">
    <text evidence="8">Belongs to the G-protein coupled receptor 1 family.</text>
</comment>
<feature type="transmembrane region" description="Helical" evidence="9">
    <location>
        <begin position="251"/>
        <end position="280"/>
    </location>
</feature>
<evidence type="ECO:0000313" key="11">
    <source>
        <dbReference type="EMBL" id="KAK2553087.1"/>
    </source>
</evidence>
<evidence type="ECO:0000256" key="7">
    <source>
        <dbReference type="ARBA" id="ARBA00023224"/>
    </source>
</evidence>
<organism evidence="11 12">
    <name type="scientific">Acropora cervicornis</name>
    <name type="common">Staghorn coral</name>
    <dbReference type="NCBI Taxonomy" id="6130"/>
    <lineage>
        <taxon>Eukaryota</taxon>
        <taxon>Metazoa</taxon>
        <taxon>Cnidaria</taxon>
        <taxon>Anthozoa</taxon>
        <taxon>Hexacorallia</taxon>
        <taxon>Scleractinia</taxon>
        <taxon>Astrocoeniina</taxon>
        <taxon>Acroporidae</taxon>
        <taxon>Acropora</taxon>
    </lineage>
</organism>
<evidence type="ECO:0000313" key="12">
    <source>
        <dbReference type="Proteomes" id="UP001249851"/>
    </source>
</evidence>
<comment type="caution">
    <text evidence="11">The sequence shown here is derived from an EMBL/GenBank/DDBJ whole genome shotgun (WGS) entry which is preliminary data.</text>
</comment>
<evidence type="ECO:0000259" key="10">
    <source>
        <dbReference type="PROSITE" id="PS50262"/>
    </source>
</evidence>
<proteinExistence type="inferred from homology"/>
<evidence type="ECO:0000256" key="2">
    <source>
        <dbReference type="ARBA" id="ARBA00022692"/>
    </source>
</evidence>
<feature type="transmembrane region" description="Helical" evidence="9">
    <location>
        <begin position="292"/>
        <end position="312"/>
    </location>
</feature>
<dbReference type="PRINTS" id="PR00237">
    <property type="entry name" value="GPCRRHODOPSN"/>
</dbReference>
<gene>
    <name evidence="11" type="ORF">P5673_025535</name>
</gene>
<keyword evidence="6 8" id="KW-0675">Receptor</keyword>
<dbReference type="EMBL" id="JARQWQ010000080">
    <property type="protein sequence ID" value="KAK2553087.1"/>
    <property type="molecule type" value="Genomic_DNA"/>
</dbReference>
<keyword evidence="7 8" id="KW-0807">Transducer</keyword>
<dbReference type="Gene3D" id="1.20.1070.10">
    <property type="entry name" value="Rhodopsin 7-helix transmembrane proteins"/>
    <property type="match status" value="1"/>
</dbReference>
<feature type="transmembrane region" description="Helical" evidence="9">
    <location>
        <begin position="198"/>
        <end position="224"/>
    </location>
</feature>
<accession>A0AAD9Q1K7</accession>
<evidence type="ECO:0000256" key="4">
    <source>
        <dbReference type="ARBA" id="ARBA00023040"/>
    </source>
</evidence>
<keyword evidence="12" id="KW-1185">Reference proteome</keyword>
<name>A0AAD9Q1K7_ACRCE</name>
<feature type="domain" description="G-protein coupled receptors family 1 profile" evidence="10">
    <location>
        <begin position="43"/>
        <end position="309"/>
    </location>
</feature>
<dbReference type="SUPFAM" id="SSF81321">
    <property type="entry name" value="Family A G protein-coupled receptor-like"/>
    <property type="match status" value="1"/>
</dbReference>
<reference evidence="11" key="2">
    <citation type="journal article" date="2023" name="Science">
        <title>Genomic signatures of disease resistance in endangered staghorn corals.</title>
        <authorList>
            <person name="Vollmer S.V."/>
            <person name="Selwyn J.D."/>
            <person name="Despard B.A."/>
            <person name="Roesel C.L."/>
        </authorList>
    </citation>
    <scope>NUCLEOTIDE SEQUENCE</scope>
    <source>
        <strain evidence="11">K2</strain>
    </source>
</reference>
<evidence type="ECO:0000256" key="5">
    <source>
        <dbReference type="ARBA" id="ARBA00023136"/>
    </source>
</evidence>
<dbReference type="Proteomes" id="UP001249851">
    <property type="component" value="Unassembled WGS sequence"/>
</dbReference>
<feature type="transmembrane region" description="Helical" evidence="9">
    <location>
        <begin position="147"/>
        <end position="169"/>
    </location>
</feature>
<protein>
    <submittedName>
        <fullName evidence="11">Substance-K receptor</fullName>
    </submittedName>
</protein>
<dbReference type="AlphaFoldDB" id="A0AAD9Q1K7"/>
<dbReference type="FunFam" id="1.20.1070.10:FF:000291">
    <property type="entry name" value="Predicted protein"/>
    <property type="match status" value="1"/>
</dbReference>
<dbReference type="InterPro" id="IPR017452">
    <property type="entry name" value="GPCR_Rhodpsn_7TM"/>
</dbReference>
<dbReference type="Pfam" id="PF00001">
    <property type="entry name" value="7tm_1"/>
    <property type="match status" value="1"/>
</dbReference>
<evidence type="ECO:0000256" key="6">
    <source>
        <dbReference type="ARBA" id="ARBA00023170"/>
    </source>
</evidence>
<evidence type="ECO:0000256" key="8">
    <source>
        <dbReference type="RuleBase" id="RU000688"/>
    </source>
</evidence>
<keyword evidence="2 8" id="KW-0812">Transmembrane</keyword>
<evidence type="ECO:0000256" key="9">
    <source>
        <dbReference type="SAM" id="Phobius"/>
    </source>
</evidence>
<comment type="subcellular location">
    <subcellularLocation>
        <location evidence="1">Membrane</location>
        <topology evidence="1">Multi-pass membrane protein</topology>
    </subcellularLocation>
</comment>
<dbReference type="SMART" id="SM01381">
    <property type="entry name" value="7TM_GPCR_Srsx"/>
    <property type="match status" value="1"/>
</dbReference>